<dbReference type="Proteomes" id="UP000235023">
    <property type="component" value="Unassembled WGS sequence"/>
</dbReference>
<evidence type="ECO:0000259" key="1">
    <source>
        <dbReference type="Pfam" id="PF01966"/>
    </source>
</evidence>
<dbReference type="Gene3D" id="1.10.3210.10">
    <property type="entry name" value="Hypothetical protein af1432"/>
    <property type="match status" value="1"/>
</dbReference>
<name>A0A2J5HMR6_9EURO</name>
<dbReference type="CDD" id="cd00077">
    <property type="entry name" value="HDc"/>
    <property type="match status" value="1"/>
</dbReference>
<keyword evidence="3" id="KW-1185">Reference proteome</keyword>
<feature type="domain" description="HD" evidence="1">
    <location>
        <begin position="42"/>
        <end position="148"/>
    </location>
</feature>
<dbReference type="PANTHER" id="PTHR35569:SF1">
    <property type="entry name" value="CYANAMIDE HYDRATASE DDI2-RELATED"/>
    <property type="match status" value="1"/>
</dbReference>
<dbReference type="SUPFAM" id="SSF109604">
    <property type="entry name" value="HD-domain/PDEase-like"/>
    <property type="match status" value="1"/>
</dbReference>
<evidence type="ECO:0000313" key="2">
    <source>
        <dbReference type="EMBL" id="PLN78342.1"/>
    </source>
</evidence>
<dbReference type="OrthoDB" id="2378324at2759"/>
<reference evidence="3" key="1">
    <citation type="submission" date="2017-12" db="EMBL/GenBank/DDBJ databases">
        <authorList>
            <consortium name="DOE Joint Genome Institute"/>
            <person name="Mondo S.J."/>
            <person name="Kjaerbolling I."/>
            <person name="Vesth T.C."/>
            <person name="Frisvad J.C."/>
            <person name="Nybo J.L."/>
            <person name="Theobald S."/>
            <person name="Kuo A."/>
            <person name="Bowyer P."/>
            <person name="Matsuda Y."/>
            <person name="Lyhne E.K."/>
            <person name="Kogle M.E."/>
            <person name="Clum A."/>
            <person name="Lipzen A."/>
            <person name="Salamov A."/>
            <person name="Ngan C.Y."/>
            <person name="Daum C."/>
            <person name="Chiniquy J."/>
            <person name="Barry K."/>
            <person name="LaButti K."/>
            <person name="Haridas S."/>
            <person name="Simmons B.A."/>
            <person name="Magnuson J.K."/>
            <person name="Mortensen U.H."/>
            <person name="Larsen T.O."/>
            <person name="Grigoriev I.V."/>
            <person name="Baker S.E."/>
            <person name="Andersen M.R."/>
            <person name="Nordberg H.P."/>
            <person name="Cantor M.N."/>
            <person name="Hua S.X."/>
        </authorList>
    </citation>
    <scope>NUCLEOTIDE SEQUENCE [LARGE SCALE GENOMIC DNA]</scope>
    <source>
        <strain evidence="3">IBT 19404</strain>
    </source>
</reference>
<dbReference type="Pfam" id="PF01966">
    <property type="entry name" value="HD"/>
    <property type="match status" value="1"/>
</dbReference>
<accession>A0A2J5HMR6</accession>
<dbReference type="EMBL" id="KZ559578">
    <property type="protein sequence ID" value="PLN78342.1"/>
    <property type="molecule type" value="Genomic_DNA"/>
</dbReference>
<dbReference type="InterPro" id="IPR006674">
    <property type="entry name" value="HD_domain"/>
</dbReference>
<organism evidence="2 3">
    <name type="scientific">Aspergillus taichungensis</name>
    <dbReference type="NCBI Taxonomy" id="482145"/>
    <lineage>
        <taxon>Eukaryota</taxon>
        <taxon>Fungi</taxon>
        <taxon>Dikarya</taxon>
        <taxon>Ascomycota</taxon>
        <taxon>Pezizomycotina</taxon>
        <taxon>Eurotiomycetes</taxon>
        <taxon>Eurotiomycetidae</taxon>
        <taxon>Eurotiales</taxon>
        <taxon>Aspergillaceae</taxon>
        <taxon>Aspergillus</taxon>
        <taxon>Aspergillus subgen. Circumdati</taxon>
    </lineage>
</organism>
<evidence type="ECO:0000313" key="3">
    <source>
        <dbReference type="Proteomes" id="UP000235023"/>
    </source>
</evidence>
<proteinExistence type="predicted"/>
<sequence length="221" mass="25198">MCNISHSASEGGSPKFSKWIPQEQVCQKAFELARSVLPPAILNHSLRVWVYAKWLAERMQENEKESSIDPSLYNLLFVACIHHDLGCTDCYNGPERFEIEGADASVEFLKQFNFSQEEIQLVWQAIALHTTPGIAERFHPFTRLVRLAVRTDFHSWDEVDAKLQNEVEQTLPRLNIEKVLGDAVANQAMNRPNKAPPNSWPAALVRAKLEWPDWEGVNKGF</sequence>
<gene>
    <name evidence="2" type="ORF">BDW42DRAFT_175034</name>
</gene>
<dbReference type="AlphaFoldDB" id="A0A2J5HMR6"/>
<protein>
    <recommendedName>
        <fullName evidence="1">HD domain-containing protein</fullName>
    </recommendedName>
</protein>
<dbReference type="InterPro" id="IPR003607">
    <property type="entry name" value="HD/PDEase_dom"/>
</dbReference>
<dbReference type="PANTHER" id="PTHR35569">
    <property type="entry name" value="CYANAMIDE HYDRATASE DDI2-RELATED"/>
    <property type="match status" value="1"/>
</dbReference>